<dbReference type="FunFam" id="3.40.50.300:FF:000840">
    <property type="entry name" value="Immune-associated nucleotide-binding protein 9"/>
    <property type="match status" value="1"/>
</dbReference>
<reference evidence="5 6" key="1">
    <citation type="submission" date="2024-04" db="EMBL/GenBank/DDBJ databases">
        <authorList>
            <consortium name="Genoscope - CEA"/>
            <person name="William W."/>
        </authorList>
    </citation>
    <scope>NUCLEOTIDE SEQUENCE [LARGE SCALE GENOMIC DNA]</scope>
</reference>
<proteinExistence type="inferred from homology"/>
<keyword evidence="2" id="KW-0547">Nucleotide-binding</keyword>
<evidence type="ECO:0000313" key="6">
    <source>
        <dbReference type="Proteomes" id="UP001497497"/>
    </source>
</evidence>
<feature type="non-terminal residue" evidence="5">
    <location>
        <position position="250"/>
    </location>
</feature>
<dbReference type="InterPro" id="IPR006703">
    <property type="entry name" value="G_AIG1"/>
</dbReference>
<dbReference type="AlphaFoldDB" id="A0AAV2HBV3"/>
<dbReference type="PROSITE" id="PS51720">
    <property type="entry name" value="G_AIG1"/>
    <property type="match status" value="1"/>
</dbReference>
<dbReference type="PANTHER" id="PTHR10903">
    <property type="entry name" value="GTPASE, IMAP FAMILY MEMBER-RELATED"/>
    <property type="match status" value="1"/>
</dbReference>
<evidence type="ECO:0000256" key="3">
    <source>
        <dbReference type="ARBA" id="ARBA00023134"/>
    </source>
</evidence>
<dbReference type="Pfam" id="PF04548">
    <property type="entry name" value="AIG1"/>
    <property type="match status" value="1"/>
</dbReference>
<accession>A0AAV2HBV3</accession>
<organism evidence="5 6">
    <name type="scientific">Lymnaea stagnalis</name>
    <name type="common">Great pond snail</name>
    <name type="synonym">Helix stagnalis</name>
    <dbReference type="NCBI Taxonomy" id="6523"/>
    <lineage>
        <taxon>Eukaryota</taxon>
        <taxon>Metazoa</taxon>
        <taxon>Spiralia</taxon>
        <taxon>Lophotrochozoa</taxon>
        <taxon>Mollusca</taxon>
        <taxon>Gastropoda</taxon>
        <taxon>Heterobranchia</taxon>
        <taxon>Euthyneura</taxon>
        <taxon>Panpulmonata</taxon>
        <taxon>Hygrophila</taxon>
        <taxon>Lymnaeoidea</taxon>
        <taxon>Lymnaeidae</taxon>
        <taxon>Lymnaea</taxon>
    </lineage>
</organism>
<dbReference type="Proteomes" id="UP001497497">
    <property type="component" value="Unassembled WGS sequence"/>
</dbReference>
<sequence>MTIQSDLDLLLIGKTGNGKSATGNSILGFKAFKSSASTSSTTNSVDFEVCDFFGRIIKVVDGPGVGDTRVDVGGAMTSVMNAMELAIIMNPRGYHAFLLVVKFGQRFTGEEQEAIALLKKIFGETFVTDFCIVVMTCGDMFDKEAEESDQTFREWCDAQTGGFRDLLDECEHRIVLFDNTTIDESKKLQQARELLDVVDHLRARGQRYTDVNFENARETRERVILEAKEPMIREETLWETSLILQKLTSI</sequence>
<name>A0AAV2HBV3_LYMST</name>
<gene>
    <name evidence="5" type="ORF">GSLYS_00005372001</name>
</gene>
<dbReference type="PANTHER" id="PTHR10903:SF184">
    <property type="entry name" value="GTP-BINDING PROTEIN A"/>
    <property type="match status" value="1"/>
</dbReference>
<keyword evidence="6" id="KW-1185">Reference proteome</keyword>
<protein>
    <recommendedName>
        <fullName evidence="4">AIG1-type G domain-containing protein</fullName>
    </recommendedName>
</protein>
<dbReference type="GO" id="GO:0005525">
    <property type="term" value="F:GTP binding"/>
    <property type="evidence" value="ECO:0007669"/>
    <property type="project" value="UniProtKB-KW"/>
</dbReference>
<dbReference type="SUPFAM" id="SSF52540">
    <property type="entry name" value="P-loop containing nucleoside triphosphate hydrolases"/>
    <property type="match status" value="1"/>
</dbReference>
<keyword evidence="3" id="KW-0342">GTP-binding</keyword>
<evidence type="ECO:0000256" key="2">
    <source>
        <dbReference type="ARBA" id="ARBA00022741"/>
    </source>
</evidence>
<comment type="similarity">
    <text evidence="1">Belongs to the TRAFAC class TrmE-Era-EngA-EngB-Septin-like GTPase superfamily. AIG1/Toc34/Toc159-like paraseptin GTPase family. IAN subfamily.</text>
</comment>
<dbReference type="InterPro" id="IPR045058">
    <property type="entry name" value="GIMA/IAN/Toc"/>
</dbReference>
<feature type="domain" description="AIG1-type G" evidence="4">
    <location>
        <begin position="4"/>
        <end position="217"/>
    </location>
</feature>
<dbReference type="Gene3D" id="3.40.50.300">
    <property type="entry name" value="P-loop containing nucleotide triphosphate hydrolases"/>
    <property type="match status" value="1"/>
</dbReference>
<evidence type="ECO:0000313" key="5">
    <source>
        <dbReference type="EMBL" id="CAL1531277.1"/>
    </source>
</evidence>
<evidence type="ECO:0000259" key="4">
    <source>
        <dbReference type="PROSITE" id="PS51720"/>
    </source>
</evidence>
<dbReference type="EMBL" id="CAXITT010000084">
    <property type="protein sequence ID" value="CAL1531277.1"/>
    <property type="molecule type" value="Genomic_DNA"/>
</dbReference>
<comment type="caution">
    <text evidence="5">The sequence shown here is derived from an EMBL/GenBank/DDBJ whole genome shotgun (WGS) entry which is preliminary data.</text>
</comment>
<dbReference type="InterPro" id="IPR027417">
    <property type="entry name" value="P-loop_NTPase"/>
</dbReference>
<evidence type="ECO:0000256" key="1">
    <source>
        <dbReference type="ARBA" id="ARBA00008535"/>
    </source>
</evidence>